<dbReference type="Pfam" id="PF00920">
    <property type="entry name" value="ILVD_EDD_N"/>
    <property type="match status" value="1"/>
</dbReference>
<evidence type="ECO:0000256" key="14">
    <source>
        <dbReference type="ARBA" id="ARBA00029490"/>
    </source>
</evidence>
<feature type="binding site" evidence="15">
    <location>
        <position position="445"/>
    </location>
    <ligand>
        <name>Mg(2+)</name>
        <dbReference type="ChEBI" id="CHEBI:18420"/>
    </ligand>
</feature>
<keyword evidence="9 15" id="KW-0456">Lyase</keyword>
<comment type="caution">
    <text evidence="15">Lacks conserved residue(s) required for the propagation of feature annotation.</text>
</comment>
<sequence length="555" mass="57746">MDLKHRSRALTEGRDRAAARAYLKGIGYDDEALSKPIIGVANTWTETMPCNFHLRALAKFVKDGIKAAGGTPMEFNTVAISDGITMGTSGMKTSLVSREVVADSIELVTLGHLFDAVICLCACDKTIPGTVMALARLDVPGVMLYGGSIPPGHYKGKDITIMDVFEAVGANAAGKITDQDLADIEAAASPGAGACGGQYTANTMAMAFEMMGISPIGPSLAPAQDATKSDHAYAAGELVMDVLRRGQRPSDLITKESLENAILAVAASGGSTNAVLHLLAVAREAGVPLDIDDFDRIAESTPSLCDLKPGGRFVATDLHAAGGTAVLAQRLQALGLLNEYAPTVTGKTIGQHAQEADEAPGQEVIRPLDNPIKKTGGIAILRGNLAPEGSVVKLSGHERRHHTGPARVFEGEEACMQAVTSGQINPGDVVVIRNEGPAGGPGMREMLAVTAAIVGEGLGDSVALLTDGRFSGATRGFMAGHIAPEAVHKGPIAAVREGESITIDVDARRIDLDVPDEEIRQRLADYVPPPTMTRGVLGKYAALVASASEGAITQR</sequence>
<evidence type="ECO:0000313" key="18">
    <source>
        <dbReference type="EMBL" id="MDA0185675.1"/>
    </source>
</evidence>
<feature type="binding site" description="via carbamate group" evidence="15">
    <location>
        <position position="125"/>
    </location>
    <ligand>
        <name>Mg(2+)</name>
        <dbReference type="ChEBI" id="CHEBI:18420"/>
    </ligand>
</feature>
<dbReference type="InterPro" id="IPR004404">
    <property type="entry name" value="DihydroxyA_deHydtase"/>
</dbReference>
<dbReference type="SUPFAM" id="SSF143975">
    <property type="entry name" value="IlvD/EDD N-terminal domain-like"/>
    <property type="match status" value="1"/>
</dbReference>
<feature type="binding site" evidence="15">
    <location>
        <position position="50"/>
    </location>
    <ligand>
        <name>[2Fe-2S] cluster</name>
        <dbReference type="ChEBI" id="CHEBI:190135"/>
    </ligand>
</feature>
<evidence type="ECO:0000256" key="2">
    <source>
        <dbReference type="ARBA" id="ARBA00006486"/>
    </source>
</evidence>
<reference evidence="18" key="1">
    <citation type="submission" date="2022-10" db="EMBL/GenBank/DDBJ databases">
        <title>The WGS of Solirubrobacter phytolaccae KCTC 29190.</title>
        <authorList>
            <person name="Jiang Z."/>
        </authorList>
    </citation>
    <scope>NUCLEOTIDE SEQUENCE</scope>
    <source>
        <strain evidence="18">KCTC 29190</strain>
    </source>
</reference>
<dbReference type="Pfam" id="PF24877">
    <property type="entry name" value="ILV_EDD_C"/>
    <property type="match status" value="1"/>
</dbReference>
<keyword evidence="19" id="KW-1185">Reference proteome</keyword>
<feature type="binding site" evidence="15">
    <location>
        <position position="124"/>
    </location>
    <ligand>
        <name>Mg(2+)</name>
        <dbReference type="ChEBI" id="CHEBI:18420"/>
    </ligand>
</feature>
<comment type="cofactor">
    <cofactor evidence="1 15">
        <name>Mg(2+)</name>
        <dbReference type="ChEBI" id="CHEBI:18420"/>
    </cofactor>
</comment>
<comment type="subunit">
    <text evidence="15">Homodimer.</text>
</comment>
<dbReference type="InterPro" id="IPR000581">
    <property type="entry name" value="ILV_EDD_N"/>
</dbReference>
<dbReference type="EC" id="4.2.1.9" evidence="14 15"/>
<dbReference type="GO" id="GO:0051537">
    <property type="term" value="F:2 iron, 2 sulfur cluster binding"/>
    <property type="evidence" value="ECO:0007669"/>
    <property type="project" value="UniProtKB-UniRule"/>
</dbReference>
<keyword evidence="3 15" id="KW-0028">Amino-acid biosynthesis</keyword>
<evidence type="ECO:0000313" key="19">
    <source>
        <dbReference type="Proteomes" id="UP001147653"/>
    </source>
</evidence>
<evidence type="ECO:0000256" key="6">
    <source>
        <dbReference type="ARBA" id="ARBA00022842"/>
    </source>
</evidence>
<dbReference type="FunFam" id="3.50.30.80:FF:000001">
    <property type="entry name" value="Dihydroxy-acid dehydratase"/>
    <property type="match status" value="1"/>
</dbReference>
<proteinExistence type="inferred from homology"/>
<dbReference type="NCBIfam" id="TIGR00110">
    <property type="entry name" value="ilvD"/>
    <property type="match status" value="1"/>
</dbReference>
<dbReference type="Proteomes" id="UP001147653">
    <property type="component" value="Unassembled WGS sequence"/>
</dbReference>
<dbReference type="NCBIfam" id="NF002068">
    <property type="entry name" value="PRK00911.1"/>
    <property type="match status" value="1"/>
</dbReference>
<dbReference type="InterPro" id="IPR020558">
    <property type="entry name" value="DiOHA_6PGluconate_deHydtase_CS"/>
</dbReference>
<dbReference type="PANTHER" id="PTHR21000">
    <property type="entry name" value="DIHYDROXY-ACID DEHYDRATASE DAD"/>
    <property type="match status" value="1"/>
</dbReference>
<dbReference type="InterPro" id="IPR050165">
    <property type="entry name" value="DHAD_IlvD/Edd"/>
</dbReference>
<comment type="pathway">
    <text evidence="13 15">Amino-acid biosynthesis; L-isoleucine biosynthesis; L-isoleucine from 2-oxobutanoate: step 3/4.</text>
</comment>
<feature type="domain" description="Dihydroxy-acid/6-phosphogluconate dehydratase N-terminal" evidence="16">
    <location>
        <begin position="35"/>
        <end position="351"/>
    </location>
</feature>
<feature type="domain" description="Dihydroxy-acid/6-phosphogluconate dehydratase C-terminal" evidence="17">
    <location>
        <begin position="363"/>
        <end position="551"/>
    </location>
</feature>
<comment type="cofactor">
    <cofactor evidence="15">
        <name>[2Fe-2S] cluster</name>
        <dbReference type="ChEBI" id="CHEBI:190135"/>
    </cofactor>
    <text evidence="15">Binds 1 [2Fe-2S] cluster per subunit. This cluster acts as a Lewis acid cofactor.</text>
</comment>
<organism evidence="18 19">
    <name type="scientific">Solirubrobacter phytolaccae</name>
    <dbReference type="NCBI Taxonomy" id="1404360"/>
    <lineage>
        <taxon>Bacteria</taxon>
        <taxon>Bacillati</taxon>
        <taxon>Actinomycetota</taxon>
        <taxon>Thermoleophilia</taxon>
        <taxon>Solirubrobacterales</taxon>
        <taxon>Solirubrobacteraceae</taxon>
        <taxon>Solirubrobacter</taxon>
    </lineage>
</organism>
<feature type="binding site" evidence="15">
    <location>
        <position position="82"/>
    </location>
    <ligand>
        <name>Mg(2+)</name>
        <dbReference type="ChEBI" id="CHEBI:18420"/>
    </ligand>
</feature>
<evidence type="ECO:0000256" key="7">
    <source>
        <dbReference type="ARBA" id="ARBA00023004"/>
    </source>
</evidence>
<dbReference type="GO" id="GO:0000287">
    <property type="term" value="F:magnesium ion binding"/>
    <property type="evidence" value="ECO:0007669"/>
    <property type="project" value="UniProtKB-UniRule"/>
</dbReference>
<evidence type="ECO:0000256" key="1">
    <source>
        <dbReference type="ARBA" id="ARBA00001946"/>
    </source>
</evidence>
<dbReference type="PANTHER" id="PTHR21000:SF5">
    <property type="entry name" value="DIHYDROXY-ACID DEHYDRATASE, MITOCHONDRIAL"/>
    <property type="match status" value="1"/>
</dbReference>
<accession>A0A9X3SF49</accession>
<dbReference type="InterPro" id="IPR056740">
    <property type="entry name" value="ILV_EDD_C"/>
</dbReference>
<comment type="pathway">
    <text evidence="12 15">Amino-acid biosynthesis; L-valine biosynthesis; L-valine from pyruvate: step 3/4.</text>
</comment>
<dbReference type="PROSITE" id="PS00887">
    <property type="entry name" value="ILVD_EDD_2"/>
    <property type="match status" value="1"/>
</dbReference>
<dbReference type="PROSITE" id="PS00886">
    <property type="entry name" value="ILVD_EDD_1"/>
    <property type="match status" value="1"/>
</dbReference>
<comment type="catalytic activity">
    <reaction evidence="15">
        <text>(2R,3R)-2,3-dihydroxy-3-methylpentanoate = (S)-3-methyl-2-oxopentanoate + H2O</text>
        <dbReference type="Rhea" id="RHEA:27694"/>
        <dbReference type="ChEBI" id="CHEBI:15377"/>
        <dbReference type="ChEBI" id="CHEBI:35146"/>
        <dbReference type="ChEBI" id="CHEBI:49258"/>
        <dbReference type="EC" id="4.2.1.9"/>
    </reaction>
</comment>
<keyword evidence="8 15" id="KW-0411">Iron-sulfur</keyword>
<dbReference type="AlphaFoldDB" id="A0A9X3SF49"/>
<comment type="catalytic activity">
    <reaction evidence="11">
        <text>(2R)-2,3-dihydroxy-3-methylbutanoate = 3-methyl-2-oxobutanoate + H2O</text>
        <dbReference type="Rhea" id="RHEA:24809"/>
        <dbReference type="ChEBI" id="CHEBI:11851"/>
        <dbReference type="ChEBI" id="CHEBI:15377"/>
        <dbReference type="ChEBI" id="CHEBI:49072"/>
        <dbReference type="EC" id="4.2.1.9"/>
    </reaction>
    <physiologicalReaction direction="left-to-right" evidence="11">
        <dbReference type="Rhea" id="RHEA:24810"/>
    </physiologicalReaction>
</comment>
<comment type="function">
    <text evidence="15">Functions in the biosynthesis of branched-chain amino acids. Catalyzes the dehydration of (2R,3R)-2,3-dihydroxy-3-methylpentanoate (2,3-dihydroxy-3-methylvalerate) into 2-oxo-3-methylpentanoate (2-oxo-3-methylvalerate) and of (2R)-2,3-dihydroxy-3-methylbutanoate (2,3-dihydroxyisovalerate) into 2-oxo-3-methylbutanoate (2-oxoisovalerate), the penultimate precursor to L-isoleucine and L-valine, respectively.</text>
</comment>
<evidence type="ECO:0000256" key="8">
    <source>
        <dbReference type="ARBA" id="ARBA00023014"/>
    </source>
</evidence>
<dbReference type="HAMAP" id="MF_00012">
    <property type="entry name" value="IlvD"/>
    <property type="match status" value="1"/>
</dbReference>
<dbReference type="InterPro" id="IPR042096">
    <property type="entry name" value="Dihydro-acid_dehy_C"/>
</dbReference>
<dbReference type="RefSeq" id="WP_270030190.1">
    <property type="nucleotide sequence ID" value="NZ_JAPDDP010000132.1"/>
</dbReference>
<feature type="active site" description="Proton acceptor" evidence="15">
    <location>
        <position position="471"/>
    </location>
</feature>
<keyword evidence="6 15" id="KW-0460">Magnesium</keyword>
<dbReference type="SUPFAM" id="SSF52016">
    <property type="entry name" value="LeuD/IlvD-like"/>
    <property type="match status" value="1"/>
</dbReference>
<evidence type="ECO:0000256" key="9">
    <source>
        <dbReference type="ARBA" id="ARBA00023239"/>
    </source>
</evidence>
<gene>
    <name evidence="15 18" type="primary">ilvD</name>
    <name evidence="18" type="ORF">OJ997_35550</name>
</gene>
<evidence type="ECO:0000256" key="13">
    <source>
        <dbReference type="ARBA" id="ARBA00029437"/>
    </source>
</evidence>
<keyword evidence="5 15" id="KW-0479">Metal-binding</keyword>
<evidence type="ECO:0000259" key="16">
    <source>
        <dbReference type="Pfam" id="PF00920"/>
    </source>
</evidence>
<name>A0A9X3SF49_9ACTN</name>
<evidence type="ECO:0000256" key="10">
    <source>
        <dbReference type="ARBA" id="ARBA00023304"/>
    </source>
</evidence>
<comment type="similarity">
    <text evidence="2 15">Belongs to the IlvD/Edd family.</text>
</comment>
<dbReference type="InterPro" id="IPR037237">
    <property type="entry name" value="IlvD/EDD_N"/>
</dbReference>
<dbReference type="EMBL" id="JAPDDP010000132">
    <property type="protein sequence ID" value="MDA0185675.1"/>
    <property type="molecule type" value="Genomic_DNA"/>
</dbReference>
<keyword evidence="7 15" id="KW-0408">Iron</keyword>
<dbReference type="GO" id="GO:0009097">
    <property type="term" value="P:isoleucine biosynthetic process"/>
    <property type="evidence" value="ECO:0007669"/>
    <property type="project" value="UniProtKB-UniRule"/>
</dbReference>
<evidence type="ECO:0000256" key="12">
    <source>
        <dbReference type="ARBA" id="ARBA00029436"/>
    </source>
</evidence>
<evidence type="ECO:0000256" key="5">
    <source>
        <dbReference type="ARBA" id="ARBA00022723"/>
    </source>
</evidence>
<feature type="modified residue" description="N6-carboxylysine" evidence="15">
    <location>
        <position position="125"/>
    </location>
</feature>
<evidence type="ECO:0000256" key="4">
    <source>
        <dbReference type="ARBA" id="ARBA00022714"/>
    </source>
</evidence>
<protein>
    <recommendedName>
        <fullName evidence="14 15">Dihydroxy-acid dehydratase</fullName>
        <shortName evidence="15">DAD</shortName>
        <ecNumber evidence="14 15">4.2.1.9</ecNumber>
    </recommendedName>
</protein>
<comment type="caution">
    <text evidence="18">The sequence shown here is derived from an EMBL/GenBank/DDBJ whole genome shotgun (WGS) entry which is preliminary data.</text>
</comment>
<dbReference type="GO" id="GO:0004160">
    <property type="term" value="F:dihydroxy-acid dehydratase activity"/>
    <property type="evidence" value="ECO:0007669"/>
    <property type="project" value="UniProtKB-UniRule"/>
</dbReference>
<keyword evidence="4 15" id="KW-0001">2Fe-2S</keyword>
<dbReference type="Gene3D" id="3.50.30.80">
    <property type="entry name" value="IlvD/EDD C-terminal domain-like"/>
    <property type="match status" value="1"/>
</dbReference>
<evidence type="ECO:0000256" key="11">
    <source>
        <dbReference type="ARBA" id="ARBA00029304"/>
    </source>
</evidence>
<evidence type="ECO:0000259" key="17">
    <source>
        <dbReference type="Pfam" id="PF24877"/>
    </source>
</evidence>
<keyword evidence="10 15" id="KW-0100">Branched-chain amino acid biosynthesis</keyword>
<dbReference type="GO" id="GO:0009099">
    <property type="term" value="P:L-valine biosynthetic process"/>
    <property type="evidence" value="ECO:0007669"/>
    <property type="project" value="UniProtKB-UniRule"/>
</dbReference>
<evidence type="ECO:0000256" key="3">
    <source>
        <dbReference type="ARBA" id="ARBA00022605"/>
    </source>
</evidence>
<evidence type="ECO:0000256" key="15">
    <source>
        <dbReference type="HAMAP-Rule" id="MF_00012"/>
    </source>
</evidence>